<dbReference type="InterPro" id="IPR029045">
    <property type="entry name" value="ClpP/crotonase-like_dom_sf"/>
</dbReference>
<protein>
    <submittedName>
        <fullName evidence="5">Uncharacterized protein</fullName>
    </submittedName>
</protein>
<proteinExistence type="predicted"/>
<dbReference type="InterPro" id="IPR056186">
    <property type="entry name" value="PDZ_CPAF-rel"/>
</dbReference>
<evidence type="ECO:0000313" key="6">
    <source>
        <dbReference type="Proteomes" id="UP000799437"/>
    </source>
</evidence>
<evidence type="ECO:0000313" key="5">
    <source>
        <dbReference type="EMBL" id="KAF2763527.1"/>
    </source>
</evidence>
<evidence type="ECO:0000256" key="2">
    <source>
        <dbReference type="SAM" id="SignalP"/>
    </source>
</evidence>
<dbReference type="RefSeq" id="XP_033605978.1">
    <property type="nucleotide sequence ID" value="XM_033743182.1"/>
</dbReference>
<dbReference type="GO" id="GO:0008236">
    <property type="term" value="F:serine-type peptidase activity"/>
    <property type="evidence" value="ECO:0007669"/>
    <property type="project" value="InterPro"/>
</dbReference>
<dbReference type="Pfam" id="PF23658">
    <property type="entry name" value="PDZ_CPAF_rel"/>
    <property type="match status" value="1"/>
</dbReference>
<dbReference type="Pfam" id="PF03572">
    <property type="entry name" value="Peptidase_S41"/>
    <property type="match status" value="1"/>
</dbReference>
<gene>
    <name evidence="5" type="ORF">EJ05DRAFT_472424</name>
</gene>
<feature type="signal peptide" evidence="2">
    <location>
        <begin position="1"/>
        <end position="15"/>
    </location>
</feature>
<feature type="compositionally biased region" description="Polar residues" evidence="1">
    <location>
        <begin position="688"/>
        <end position="699"/>
    </location>
</feature>
<evidence type="ECO:0000256" key="1">
    <source>
        <dbReference type="SAM" id="MobiDB-lite"/>
    </source>
</evidence>
<feature type="domain" description="CPAF-like PDZ" evidence="4">
    <location>
        <begin position="151"/>
        <end position="259"/>
    </location>
</feature>
<feature type="chain" id="PRO_5025595015" evidence="2">
    <location>
        <begin position="16"/>
        <end position="739"/>
    </location>
</feature>
<dbReference type="Gene3D" id="3.90.226.10">
    <property type="entry name" value="2-enoyl-CoA Hydratase, Chain A, domain 1"/>
    <property type="match status" value="1"/>
</dbReference>
<dbReference type="OrthoDB" id="27214at2759"/>
<feature type="region of interest" description="Disordered" evidence="1">
    <location>
        <begin position="688"/>
        <end position="716"/>
    </location>
</feature>
<evidence type="ECO:0000259" key="4">
    <source>
        <dbReference type="Pfam" id="PF23658"/>
    </source>
</evidence>
<sequence length="739" mass="79882">MYVQLLVFTAAAVQASQTTRLDKRQQSSEPCAEAASYIEVSSGSPSGDIPAEIAYACLQSVPVDTDTDIQLIDEYKIFVEWQSTLSYLKDPPAGYDNPAVDVMGSLDSIKQKLQGSEYGNEYDVQNDIWRMVASTHDGHFNYDADILNVFTWRRSFGIQSLSQGNEDTPLIYAIATDSGSLIEPEITHINGQEVADFLNDGAQWTAEMDADARYNTMFPSGALKSSSPGGFRFPSQYVGPWTNVTFADGSEGSYANIASPASGSRAPQIQWDSVTDGQSLFDACCVLSTTSLEEKRSAQKPIIHLKAPKHNTVMPKRQSSITSEFTSELASLDGFYLDSNPDVAVISIQSFGIPDSVSLSHEEFPSAFQQEFLSFLQTAYSDGRTKMIVDLRGNGGGDGVLAWDAFRAFFPTTEPADVTRFRANDAYLLIGEGVKVILENESTQQNAGILYDVRDWNWQANLKPDGSHYTSAEELYGPTEIHGDNFTNLIRRDLSNPLSYGAANFSIIGYGANANAAVPLYNASDIIMLHDGVCHSTCAAFSEYMKNAGRVRSVVVGGRPQSGPMQAVAGTKGGFTFQAPTIQSFANGTITALEPIDPDKAQELGQTVLGGLASGTIGETLVRRQVRAQMNCEDNIQPGDEEMVPLQFVYEAADCRLYYTRDMASDPMEVWRRTAGAMWSGEACVADSTNHPSSLSGGDNYNADGSDGQPGDTGAGSVMGAPRSLLGLVLAVMLGISIF</sequence>
<dbReference type="Proteomes" id="UP000799437">
    <property type="component" value="Unassembled WGS sequence"/>
</dbReference>
<dbReference type="InterPro" id="IPR005151">
    <property type="entry name" value="Tail-specific_protease"/>
</dbReference>
<organism evidence="5 6">
    <name type="scientific">Pseudovirgaria hyperparasitica</name>
    <dbReference type="NCBI Taxonomy" id="470096"/>
    <lineage>
        <taxon>Eukaryota</taxon>
        <taxon>Fungi</taxon>
        <taxon>Dikarya</taxon>
        <taxon>Ascomycota</taxon>
        <taxon>Pezizomycotina</taxon>
        <taxon>Dothideomycetes</taxon>
        <taxon>Dothideomycetes incertae sedis</taxon>
        <taxon>Acrospermales</taxon>
        <taxon>Acrospermaceae</taxon>
        <taxon>Pseudovirgaria</taxon>
    </lineage>
</organism>
<dbReference type="PANTHER" id="PTHR37049:SF4">
    <property type="entry name" value="RHODANESE DOMAIN-CONTAINING PROTEIN"/>
    <property type="match status" value="1"/>
</dbReference>
<dbReference type="InterPro" id="IPR052766">
    <property type="entry name" value="S41A_metabolite_peptidase"/>
</dbReference>
<dbReference type="SUPFAM" id="SSF52096">
    <property type="entry name" value="ClpP/crotonase"/>
    <property type="match status" value="1"/>
</dbReference>
<accession>A0A6A6WMR7</accession>
<dbReference type="AlphaFoldDB" id="A0A6A6WMR7"/>
<name>A0A6A6WMR7_9PEZI</name>
<dbReference type="PANTHER" id="PTHR37049">
    <property type="entry name" value="PEPTIDASE S41 FAMILY PROTEIN"/>
    <property type="match status" value="1"/>
</dbReference>
<reference evidence="5" key="1">
    <citation type="journal article" date="2020" name="Stud. Mycol.">
        <title>101 Dothideomycetes genomes: a test case for predicting lifestyles and emergence of pathogens.</title>
        <authorList>
            <person name="Haridas S."/>
            <person name="Albert R."/>
            <person name="Binder M."/>
            <person name="Bloem J."/>
            <person name="Labutti K."/>
            <person name="Salamov A."/>
            <person name="Andreopoulos B."/>
            <person name="Baker S."/>
            <person name="Barry K."/>
            <person name="Bills G."/>
            <person name="Bluhm B."/>
            <person name="Cannon C."/>
            <person name="Castanera R."/>
            <person name="Culley D."/>
            <person name="Daum C."/>
            <person name="Ezra D."/>
            <person name="Gonzalez J."/>
            <person name="Henrissat B."/>
            <person name="Kuo A."/>
            <person name="Liang C."/>
            <person name="Lipzen A."/>
            <person name="Lutzoni F."/>
            <person name="Magnuson J."/>
            <person name="Mondo S."/>
            <person name="Nolan M."/>
            <person name="Ohm R."/>
            <person name="Pangilinan J."/>
            <person name="Park H.-J."/>
            <person name="Ramirez L."/>
            <person name="Alfaro M."/>
            <person name="Sun H."/>
            <person name="Tritt A."/>
            <person name="Yoshinaga Y."/>
            <person name="Zwiers L.-H."/>
            <person name="Turgeon B."/>
            <person name="Goodwin S."/>
            <person name="Spatafora J."/>
            <person name="Crous P."/>
            <person name="Grigoriev I."/>
        </authorList>
    </citation>
    <scope>NUCLEOTIDE SEQUENCE</scope>
    <source>
        <strain evidence="5">CBS 121739</strain>
    </source>
</reference>
<keyword evidence="2" id="KW-0732">Signal</keyword>
<keyword evidence="6" id="KW-1185">Reference proteome</keyword>
<feature type="domain" description="Tail specific protease" evidence="3">
    <location>
        <begin position="343"/>
        <end position="559"/>
    </location>
</feature>
<dbReference type="EMBL" id="ML996565">
    <property type="protein sequence ID" value="KAF2763527.1"/>
    <property type="molecule type" value="Genomic_DNA"/>
</dbReference>
<evidence type="ECO:0000259" key="3">
    <source>
        <dbReference type="Pfam" id="PF03572"/>
    </source>
</evidence>
<dbReference type="GeneID" id="54484236"/>
<dbReference type="GO" id="GO:0006508">
    <property type="term" value="P:proteolysis"/>
    <property type="evidence" value="ECO:0007669"/>
    <property type="project" value="InterPro"/>
</dbReference>